<sequence length="374" mass="42364">MNKFYVVCNTYYPNTAFSNRVFSFLRGFSELGVDVEVVFLTPDSEMSKVQETYPHITFKYMWENLPFSNRIFNKFADEFYGWKFAWSLKPGDVVFLTNFGNVFFKVVKRKGVKVVHEKTEHPDVYSFKGFNVERYKREVVKVDGMFVISTALKDYFVSCGLPKEKIEIVNMTVDSNRFVGLTKQPSEKYIAYCGTASNNKDGVDELIKSFAIVNKTHPEVKLYIIGKTPDKNDASGNLKLIENLGVKDSIVFTGIVSAADIPQILKNAAVLALDRPDSLQAQCGFPTKLGEYLLTENPVIVTKVGDIPLFLKDGETALLVEERNPKEFSSKIIWALEHPEEATEIGKAGAQVAMREFNYLNETKKIIDVINRLS</sequence>
<dbReference type="Proteomes" id="UP000435059">
    <property type="component" value="Unassembled WGS sequence"/>
</dbReference>
<protein>
    <submittedName>
        <fullName evidence="4">Glycosyltransferase family 4 protein</fullName>
    </submittedName>
    <submittedName>
        <fullName evidence="5">Glycosyltransferase involved in cell wall bisynthesis</fullName>
    </submittedName>
</protein>
<proteinExistence type="predicted"/>
<keyword evidence="2 5" id="KW-0808">Transferase</keyword>
<dbReference type="InterPro" id="IPR001296">
    <property type="entry name" value="Glyco_trans_1"/>
</dbReference>
<reference evidence="4 7" key="3">
    <citation type="journal article" date="2019" name="Nat. Med.">
        <title>A library of human gut bacterial isolates paired with longitudinal multiomics data enables mechanistic microbiome research.</title>
        <authorList>
            <person name="Poyet M."/>
            <person name="Groussin M."/>
            <person name="Gibbons S.M."/>
            <person name="Avila-Pacheco J."/>
            <person name="Jiang X."/>
            <person name="Kearney S.M."/>
            <person name="Perrotta A.R."/>
            <person name="Berdy B."/>
            <person name="Zhao S."/>
            <person name="Lieberman T.D."/>
            <person name="Swanson P.K."/>
            <person name="Smith M."/>
            <person name="Roesemann S."/>
            <person name="Alexander J.E."/>
            <person name="Rich S.A."/>
            <person name="Livny J."/>
            <person name="Vlamakis H."/>
            <person name="Clish C."/>
            <person name="Bullock K."/>
            <person name="Deik A."/>
            <person name="Scott J."/>
            <person name="Pierce K.A."/>
            <person name="Xavier R.J."/>
            <person name="Alm E.J."/>
        </authorList>
    </citation>
    <scope>NUCLEOTIDE SEQUENCE [LARGE SCALE GENOMIC DNA]</scope>
    <source>
        <strain evidence="4 7">BIOML-A74</strain>
    </source>
</reference>
<dbReference type="RefSeq" id="WP_004325741.1">
    <property type="nucleotide sequence ID" value="NZ_BAABZH010000001.1"/>
</dbReference>
<evidence type="ECO:0000313" key="6">
    <source>
        <dbReference type="Proteomes" id="UP000183766"/>
    </source>
</evidence>
<organism evidence="5 6">
    <name type="scientific">Bacteroides xylanisolvens</name>
    <dbReference type="NCBI Taxonomy" id="371601"/>
    <lineage>
        <taxon>Bacteria</taxon>
        <taxon>Pseudomonadati</taxon>
        <taxon>Bacteroidota</taxon>
        <taxon>Bacteroidia</taxon>
        <taxon>Bacteroidales</taxon>
        <taxon>Bacteroidaceae</taxon>
        <taxon>Bacteroides</taxon>
    </lineage>
</organism>
<evidence type="ECO:0000313" key="5">
    <source>
        <dbReference type="EMBL" id="SFM55213.1"/>
    </source>
</evidence>
<dbReference type="CDD" id="cd03801">
    <property type="entry name" value="GT4_PimA-like"/>
    <property type="match status" value="1"/>
</dbReference>
<dbReference type="AlphaFoldDB" id="A0A1I4RT99"/>
<dbReference type="Gene3D" id="3.40.50.2000">
    <property type="entry name" value="Glycogen Phosphorylase B"/>
    <property type="match status" value="2"/>
</dbReference>
<accession>A0A1I4RT99</accession>
<keyword evidence="7" id="KW-1185">Reference proteome</keyword>
<reference evidence="5" key="2">
    <citation type="submission" date="2016-10" db="EMBL/GenBank/DDBJ databases">
        <authorList>
            <person name="de Groot N.N."/>
        </authorList>
    </citation>
    <scope>NUCLEOTIDE SEQUENCE [LARGE SCALE GENOMIC DNA]</scope>
    <source>
        <strain evidence="5">NLAE-zl-C202</strain>
    </source>
</reference>
<dbReference type="Proteomes" id="UP000183766">
    <property type="component" value="Unassembled WGS sequence"/>
</dbReference>
<feature type="domain" description="Glycosyl transferase family 1" evidence="3">
    <location>
        <begin position="182"/>
        <end position="351"/>
    </location>
</feature>
<evidence type="ECO:0000313" key="4">
    <source>
        <dbReference type="EMBL" id="KAB6088418.1"/>
    </source>
</evidence>
<evidence type="ECO:0000259" key="3">
    <source>
        <dbReference type="Pfam" id="PF00534"/>
    </source>
</evidence>
<name>A0A1I4RT99_9BACE</name>
<keyword evidence="1" id="KW-0328">Glycosyltransferase</keyword>
<dbReference type="EMBL" id="FOUM01000006">
    <property type="protein sequence ID" value="SFM55213.1"/>
    <property type="molecule type" value="Genomic_DNA"/>
</dbReference>
<dbReference type="EMBL" id="WDES01000013">
    <property type="protein sequence ID" value="KAB6088418.1"/>
    <property type="molecule type" value="Genomic_DNA"/>
</dbReference>
<gene>
    <name evidence="4" type="ORF">GA574_09355</name>
    <name evidence="5" type="ORF">SAMN05216250_106147</name>
</gene>
<evidence type="ECO:0000313" key="7">
    <source>
        <dbReference type="Proteomes" id="UP000435059"/>
    </source>
</evidence>
<dbReference type="Pfam" id="PF00534">
    <property type="entry name" value="Glycos_transf_1"/>
    <property type="match status" value="1"/>
</dbReference>
<evidence type="ECO:0000256" key="1">
    <source>
        <dbReference type="ARBA" id="ARBA00022676"/>
    </source>
</evidence>
<reference evidence="6" key="1">
    <citation type="submission" date="2016-10" db="EMBL/GenBank/DDBJ databases">
        <authorList>
            <person name="Varghese N."/>
            <person name="Submissions S."/>
        </authorList>
    </citation>
    <scope>NUCLEOTIDE SEQUENCE [LARGE SCALE GENOMIC DNA]</scope>
    <source>
        <strain evidence="6">NLAE-zl-C202</strain>
    </source>
</reference>
<dbReference type="PANTHER" id="PTHR12526:SF629">
    <property type="entry name" value="TEICHURONIC ACID BIOSYNTHESIS GLYCOSYLTRANSFERASE TUAH-RELATED"/>
    <property type="match status" value="1"/>
</dbReference>
<evidence type="ECO:0000256" key="2">
    <source>
        <dbReference type="ARBA" id="ARBA00022679"/>
    </source>
</evidence>
<dbReference type="SUPFAM" id="SSF53756">
    <property type="entry name" value="UDP-Glycosyltransferase/glycogen phosphorylase"/>
    <property type="match status" value="1"/>
</dbReference>
<dbReference type="GO" id="GO:0016757">
    <property type="term" value="F:glycosyltransferase activity"/>
    <property type="evidence" value="ECO:0007669"/>
    <property type="project" value="UniProtKB-KW"/>
</dbReference>
<dbReference type="PANTHER" id="PTHR12526">
    <property type="entry name" value="GLYCOSYLTRANSFERASE"/>
    <property type="match status" value="1"/>
</dbReference>